<evidence type="ECO:0000256" key="10">
    <source>
        <dbReference type="ARBA" id="ARBA00023014"/>
    </source>
</evidence>
<evidence type="ECO:0000256" key="7">
    <source>
        <dbReference type="ARBA" id="ARBA00022763"/>
    </source>
</evidence>
<dbReference type="InterPro" id="IPR005122">
    <property type="entry name" value="Uracil-DNA_glycosylase-like"/>
</dbReference>
<comment type="caution">
    <text evidence="13">The sequence shown here is derived from an EMBL/GenBank/DDBJ whole genome shotgun (WGS) entry which is preliminary data.</text>
</comment>
<evidence type="ECO:0000256" key="3">
    <source>
        <dbReference type="ARBA" id="ARBA00012030"/>
    </source>
</evidence>
<reference evidence="13 14" key="1">
    <citation type="submission" date="2024-09" db="EMBL/GenBank/DDBJ databases">
        <authorList>
            <person name="Zhang Z.-H."/>
        </authorList>
    </citation>
    <scope>NUCLEOTIDE SEQUENCE [LARGE SCALE GENOMIC DNA]</scope>
    <source>
        <strain evidence="13 14">HHTR114</strain>
    </source>
</reference>
<dbReference type="InterPro" id="IPR051536">
    <property type="entry name" value="UDG_Type-4/5"/>
</dbReference>
<evidence type="ECO:0000256" key="4">
    <source>
        <dbReference type="ARBA" id="ARBA00019403"/>
    </source>
</evidence>
<keyword evidence="6" id="KW-0479">Metal-binding</keyword>
<keyword evidence="9" id="KW-0408">Iron</keyword>
<dbReference type="PANTHER" id="PTHR33693">
    <property type="entry name" value="TYPE-5 URACIL-DNA GLYCOSYLASE"/>
    <property type="match status" value="1"/>
</dbReference>
<gene>
    <name evidence="13" type="ORF">ACFMB1_02810</name>
</gene>
<evidence type="ECO:0000259" key="12">
    <source>
        <dbReference type="SMART" id="SM00986"/>
    </source>
</evidence>
<dbReference type="PANTHER" id="PTHR33693:SF1">
    <property type="entry name" value="TYPE-4 URACIL-DNA GLYCOSYLASE"/>
    <property type="match status" value="1"/>
</dbReference>
<evidence type="ECO:0000256" key="9">
    <source>
        <dbReference type="ARBA" id="ARBA00023004"/>
    </source>
</evidence>
<dbReference type="GO" id="GO:0004844">
    <property type="term" value="F:uracil DNA N-glycosylase activity"/>
    <property type="evidence" value="ECO:0007669"/>
    <property type="project" value="UniProtKB-EC"/>
</dbReference>
<dbReference type="Proteomes" id="UP001596116">
    <property type="component" value="Unassembled WGS sequence"/>
</dbReference>
<comment type="catalytic activity">
    <reaction evidence="1">
        <text>Hydrolyzes single-stranded DNA or mismatched double-stranded DNA and polynucleotides, releasing free uracil.</text>
        <dbReference type="EC" id="3.2.2.27"/>
    </reaction>
</comment>
<keyword evidence="7" id="KW-0227">DNA damage</keyword>
<proteinExistence type="inferred from homology"/>
<dbReference type="CDD" id="cd10030">
    <property type="entry name" value="UDG-F4_TTUDGA_SPO1dp_like"/>
    <property type="match status" value="1"/>
</dbReference>
<keyword evidence="5" id="KW-0004">4Fe-4S</keyword>
<dbReference type="SUPFAM" id="SSF52141">
    <property type="entry name" value="Uracil-DNA glycosylase-like"/>
    <property type="match status" value="1"/>
</dbReference>
<accession>A0ABW1KR94</accession>
<feature type="domain" description="Uracil-DNA glycosylase-like" evidence="12">
    <location>
        <begin position="110"/>
        <end position="261"/>
    </location>
</feature>
<dbReference type="Pfam" id="PF03167">
    <property type="entry name" value="UDG"/>
    <property type="match status" value="1"/>
</dbReference>
<dbReference type="Gene3D" id="3.40.470.10">
    <property type="entry name" value="Uracil-DNA glycosylase-like domain"/>
    <property type="match status" value="1"/>
</dbReference>
<name>A0ABW1KR94_9PROT</name>
<dbReference type="RefSeq" id="WP_379880221.1">
    <property type="nucleotide sequence ID" value="NZ_JBHPON010000001.1"/>
</dbReference>
<keyword evidence="11" id="KW-0234">DNA repair</keyword>
<evidence type="ECO:0000313" key="14">
    <source>
        <dbReference type="Proteomes" id="UP001596116"/>
    </source>
</evidence>
<comment type="similarity">
    <text evidence="2">Belongs to the uracil-DNA glycosylase (UDG) superfamily. Type 4 (UDGa) family.</text>
</comment>
<evidence type="ECO:0000256" key="5">
    <source>
        <dbReference type="ARBA" id="ARBA00022485"/>
    </source>
</evidence>
<dbReference type="EC" id="3.2.2.27" evidence="3"/>
<evidence type="ECO:0000256" key="6">
    <source>
        <dbReference type="ARBA" id="ARBA00022723"/>
    </source>
</evidence>
<protein>
    <recommendedName>
        <fullName evidence="4">Type-4 uracil-DNA glycosylase</fullName>
        <ecNumber evidence="3">3.2.2.27</ecNumber>
    </recommendedName>
</protein>
<keyword evidence="14" id="KW-1185">Reference proteome</keyword>
<keyword evidence="8 13" id="KW-0378">Hydrolase</keyword>
<evidence type="ECO:0000256" key="2">
    <source>
        <dbReference type="ARBA" id="ARBA00006521"/>
    </source>
</evidence>
<keyword evidence="13" id="KW-0326">Glycosidase</keyword>
<dbReference type="InterPro" id="IPR005273">
    <property type="entry name" value="Ura-DNA_glyco_family4"/>
</dbReference>
<dbReference type="SMART" id="SM00987">
    <property type="entry name" value="UreE_C"/>
    <property type="match status" value="1"/>
</dbReference>
<dbReference type="NCBIfam" id="TIGR00758">
    <property type="entry name" value="UDG_fam4"/>
    <property type="match status" value="1"/>
</dbReference>
<dbReference type="SMART" id="SM00986">
    <property type="entry name" value="UDG"/>
    <property type="match status" value="1"/>
</dbReference>
<organism evidence="13 14">
    <name type="scientific">Hyphococcus aureus</name>
    <dbReference type="NCBI Taxonomy" id="2666033"/>
    <lineage>
        <taxon>Bacteria</taxon>
        <taxon>Pseudomonadati</taxon>
        <taxon>Pseudomonadota</taxon>
        <taxon>Alphaproteobacteria</taxon>
        <taxon>Parvularculales</taxon>
        <taxon>Parvularculaceae</taxon>
        <taxon>Hyphococcus</taxon>
    </lineage>
</organism>
<dbReference type="InterPro" id="IPR036895">
    <property type="entry name" value="Uracil-DNA_glycosylase-like_sf"/>
</dbReference>
<evidence type="ECO:0000256" key="11">
    <source>
        <dbReference type="ARBA" id="ARBA00023204"/>
    </source>
</evidence>
<dbReference type="EMBL" id="JBHPON010000001">
    <property type="protein sequence ID" value="MFC6034456.1"/>
    <property type="molecule type" value="Genomic_DNA"/>
</dbReference>
<evidence type="ECO:0000256" key="1">
    <source>
        <dbReference type="ARBA" id="ARBA00001400"/>
    </source>
</evidence>
<keyword evidence="10" id="KW-0411">Iron-sulfur</keyword>
<evidence type="ECO:0000256" key="8">
    <source>
        <dbReference type="ARBA" id="ARBA00022801"/>
    </source>
</evidence>
<sequence length="270" mass="28909">MVEVSEVEAARALLRWYAEMGVDEAVGPAPADLYSWTRLDPAAAPRLESVRKADAPAAPAPPDPESISTDEAIKAAEALAAACDSYEALEAAVKAFEGCPLKTGAKNTVFADGTPGADLLVIGEAPGRDEDQIGKPFVGRAGQLLDRMLAAIGRDRTSNTLISNVIFWRPPANRTPTALETAVCRPFVDRLIEITDPKAVLIAGGAPLQALLGITGIMRARGVWREIETAGGKRYPALPTYHPAFLLRQPAGKRLAWADLQSLDRRLKEH</sequence>
<evidence type="ECO:0000313" key="13">
    <source>
        <dbReference type="EMBL" id="MFC6034456.1"/>
    </source>
</evidence>